<feature type="compositionally biased region" description="Low complexity" evidence="2">
    <location>
        <begin position="165"/>
        <end position="184"/>
    </location>
</feature>
<feature type="compositionally biased region" description="Low complexity" evidence="2">
    <location>
        <begin position="191"/>
        <end position="210"/>
    </location>
</feature>
<feature type="region of interest" description="Disordered" evidence="2">
    <location>
        <begin position="1222"/>
        <end position="1247"/>
    </location>
</feature>
<feature type="compositionally biased region" description="Low complexity" evidence="2">
    <location>
        <begin position="1011"/>
        <end position="1020"/>
    </location>
</feature>
<keyword evidence="4" id="KW-1185">Reference proteome</keyword>
<accession>G3BEI5</accession>
<feature type="compositionally biased region" description="Basic and acidic residues" evidence="2">
    <location>
        <begin position="308"/>
        <end position="318"/>
    </location>
</feature>
<feature type="compositionally biased region" description="Low complexity" evidence="2">
    <location>
        <begin position="282"/>
        <end position="294"/>
    </location>
</feature>
<name>G3BEI5_CANTC</name>
<feature type="compositionally biased region" description="Polar residues" evidence="2">
    <location>
        <begin position="366"/>
        <end position="378"/>
    </location>
</feature>
<reference evidence="3 4" key="1">
    <citation type="journal article" date="2011" name="Proc. Natl. Acad. Sci. U.S.A.">
        <title>Comparative genomics of xylose-fermenting fungi for enhanced biofuel production.</title>
        <authorList>
            <person name="Wohlbach D.J."/>
            <person name="Kuo A."/>
            <person name="Sato T.K."/>
            <person name="Potts K.M."/>
            <person name="Salamov A.A."/>
            <person name="LaButti K.M."/>
            <person name="Sun H."/>
            <person name="Clum A."/>
            <person name="Pangilinan J.L."/>
            <person name="Lindquist E.A."/>
            <person name="Lucas S."/>
            <person name="Lapidus A."/>
            <person name="Jin M."/>
            <person name="Gunawan C."/>
            <person name="Balan V."/>
            <person name="Dale B.E."/>
            <person name="Jeffries T.W."/>
            <person name="Zinkel R."/>
            <person name="Barry K.W."/>
            <person name="Grigoriev I.V."/>
            <person name="Gasch A.P."/>
        </authorList>
    </citation>
    <scope>NUCLEOTIDE SEQUENCE [LARGE SCALE GENOMIC DNA]</scope>
    <source>
        <strain evidence="3">ATCC 10573</strain>
        <strain evidence="4">ATCC 10573 / BCRC 21748 / CBS 615 / JCM 9827 / NBRC 10315 / NRRL Y-1498 / VKM Y-70</strain>
    </source>
</reference>
<evidence type="ECO:0000313" key="4">
    <source>
        <dbReference type="Proteomes" id="UP000000707"/>
    </source>
</evidence>
<evidence type="ECO:0008006" key="5">
    <source>
        <dbReference type="Google" id="ProtNLM"/>
    </source>
</evidence>
<organism evidence="4">
    <name type="scientific">Candida tenuis (strain ATCC 10573 / BCRC 21748 / CBS 615 / JCM 9827 / NBRC 10315 / NRRL Y-1498 / VKM Y-70)</name>
    <name type="common">Yeast</name>
    <name type="synonym">Yamadazyma tenuis</name>
    <dbReference type="NCBI Taxonomy" id="590646"/>
    <lineage>
        <taxon>Eukaryota</taxon>
        <taxon>Fungi</taxon>
        <taxon>Dikarya</taxon>
        <taxon>Ascomycota</taxon>
        <taxon>Saccharomycotina</taxon>
        <taxon>Pichiomycetes</taxon>
        <taxon>Debaryomycetaceae</taxon>
        <taxon>Yamadazyma</taxon>
    </lineage>
</organism>
<dbReference type="PANTHER" id="PTHR24111:SF0">
    <property type="entry name" value="LEUCINE-RICH REPEAT-CONTAINING PROTEIN"/>
    <property type="match status" value="1"/>
</dbReference>
<feature type="region of interest" description="Disordered" evidence="2">
    <location>
        <begin position="282"/>
        <end position="318"/>
    </location>
</feature>
<dbReference type="EMBL" id="GL996528">
    <property type="protein sequence ID" value="EGV60550.1"/>
    <property type="molecule type" value="Genomic_DNA"/>
</dbReference>
<evidence type="ECO:0000256" key="1">
    <source>
        <dbReference type="ARBA" id="ARBA00022737"/>
    </source>
</evidence>
<protein>
    <recommendedName>
        <fullName evidence="5">RNI-like protein</fullName>
    </recommendedName>
</protein>
<dbReference type="AlphaFoldDB" id="G3BEI5"/>
<evidence type="ECO:0000256" key="2">
    <source>
        <dbReference type="SAM" id="MobiDB-lite"/>
    </source>
</evidence>
<feature type="compositionally biased region" description="Basic and acidic residues" evidence="2">
    <location>
        <begin position="43"/>
        <end position="61"/>
    </location>
</feature>
<proteinExistence type="predicted"/>
<feature type="region of interest" description="Disordered" evidence="2">
    <location>
        <begin position="158"/>
        <end position="267"/>
    </location>
</feature>
<feature type="compositionally biased region" description="Basic and acidic residues" evidence="2">
    <location>
        <begin position="1"/>
        <end position="13"/>
    </location>
</feature>
<gene>
    <name evidence="3" type="ORF">CANTEDRAFT_111208</name>
</gene>
<feature type="region of interest" description="Disordered" evidence="2">
    <location>
        <begin position="1134"/>
        <end position="1163"/>
    </location>
</feature>
<dbReference type="PANTHER" id="PTHR24111">
    <property type="entry name" value="LEUCINE-RICH REPEAT-CONTAINING PROTEIN 34"/>
    <property type="match status" value="1"/>
</dbReference>
<evidence type="ECO:0000313" key="3">
    <source>
        <dbReference type="EMBL" id="EGV60550.1"/>
    </source>
</evidence>
<feature type="compositionally biased region" description="Basic and acidic residues" evidence="2">
    <location>
        <begin position="1144"/>
        <end position="1157"/>
    </location>
</feature>
<dbReference type="SUPFAM" id="SSF52047">
    <property type="entry name" value="RNI-like"/>
    <property type="match status" value="1"/>
</dbReference>
<dbReference type="eggNOG" id="ENOG502QYHN">
    <property type="taxonomic scope" value="Eukaryota"/>
</dbReference>
<feature type="region of interest" description="Disordered" evidence="2">
    <location>
        <begin position="339"/>
        <end position="378"/>
    </location>
</feature>
<dbReference type="HOGENOM" id="CLU_007231_0_0_1"/>
<sequence length="1270" mass="141478">MSTTDKLARKVDDPDLYDSGVTNGDVDWLFRGKSKKLTKKMNLNKDIEKDTKDPKDSKDSKAPATPVPPEPSRATDSPKQPVESLPPTAPSSQDSPQDPSQDPAISPTDASGSRLNKLFRPRSGSLTKGDKKEKPKEKPKEKKFNLMSYSVLGAGIPVSPLATMPAAPRVRSRSSSVGSNSSAASKDKKSLFSSLSSKFKSVPPSSPTSVGPHEQVPASDGSPKLNTNFFGKDDISQFHAKPPAELSGIPIKRKNSVQEQVASSADKLSSSANSFNSFFKRRTSTSSATSQSSTCPPGSSRLVLNKNPHKEKSPLKELEGVSLKRVNFAIDKLLFDPQQQIPSRRPKKGNVLIPEDLTAPPPRLLQGTSLNDCSSTKAGENKFSDKELTLAVEAQRRALIEAEKHAQEAHISAKRIAFEVSQYKIKPRLSQITTEETVGGASELDEEPVSSEGQDFGDARNIEIDKPLHLHEKHFEEDTYHSDVSNLTLEQIYTRCCHLREILPIPATLKQLKNKSKPLSVLKLLNPKPTLIDILSFSDFIAIVPITTVIFDNVTMTTEMLKHLLASLAYNKSVEKLSLRNVPIDKTGWKYLCSFLSRNHSVKKLDISQQRIKSDLKPSLIRSSMNWDLFTKSLVTRGGTEELVINGCKLTDEVFKELVEKAVYLSTFRLGIASCELNGFKTNLVCEWLKSPDCKCVGVDVAFNDLSQGQLKYFTDCFNHSNVKLIFFSLYQTNLSNIEETAELLKALTKIKTLRFLDLSSLPDLFPGIISKLNAYLPKFENLKRIHFDLNDLTSQSMIAISEILPKVNGLLHISLLGNRNLNNSVAASIYNAIKKSNSIFALDLDYDLISDQLNQRMAFYLMRNMDHSINVDPSTGQRTSKDYQRPKDQEEEELMFDGSLLMETAERLLSENENSSNKVEDIRLNNIISNALIERTRELRQGIHKTIDTLFDKRNTGTLSLEGKESLLRFCLLDASLEKLVHLFEEQASKSGAEGMSPSPSVDEDLASPTTKLSKSTSLLSKKDGLPTIDLGDKELMHQSSTELITSGPILSPRNTETLNKLGYFQSNNESLTFQPHQVVVESDSEGQTFPIDYLTGRPVLMRSISQTSTHAKEQELEEGEFHRWGFFMQQRNNSSTDLQNQTKEEPKKPQRDHKSLPTLNVLPSGGELRDAIIRAKGIESITELIDKINDDRVSLEKIYSVADKSQQVEIERQLESLRLEEEKHKSQADVEDDAESIDSMGSGHEVNAVVDEVYDKLLNDAERVRSNK</sequence>
<feature type="compositionally biased region" description="Low complexity" evidence="2">
    <location>
        <begin position="90"/>
        <end position="107"/>
    </location>
</feature>
<feature type="region of interest" description="Disordered" evidence="2">
    <location>
        <begin position="990"/>
        <end position="1020"/>
    </location>
</feature>
<dbReference type="OrthoDB" id="8436363at2759"/>
<dbReference type="InterPro" id="IPR052201">
    <property type="entry name" value="LRR-containing_regulator"/>
</dbReference>
<dbReference type="Gene3D" id="3.80.10.10">
    <property type="entry name" value="Ribonuclease Inhibitor"/>
    <property type="match status" value="3"/>
</dbReference>
<feature type="region of interest" description="Disordered" evidence="2">
    <location>
        <begin position="1"/>
        <end position="146"/>
    </location>
</feature>
<keyword evidence="1" id="KW-0677">Repeat</keyword>
<dbReference type="EMBL" id="GL996528">
    <property type="protein sequence ID" value="EGV60551.1"/>
    <property type="molecule type" value="Genomic_DNA"/>
</dbReference>
<feature type="compositionally biased region" description="Polar residues" evidence="2">
    <location>
        <begin position="1134"/>
        <end position="1143"/>
    </location>
</feature>
<feature type="compositionally biased region" description="Basic and acidic residues" evidence="2">
    <location>
        <begin position="128"/>
        <end position="144"/>
    </location>
</feature>
<dbReference type="Proteomes" id="UP000000707">
    <property type="component" value="Unassembled WGS sequence"/>
</dbReference>
<dbReference type="InterPro" id="IPR032675">
    <property type="entry name" value="LRR_dom_sf"/>
</dbReference>
<feature type="region of interest" description="Disordered" evidence="2">
    <location>
        <begin position="434"/>
        <end position="457"/>
    </location>
</feature>